<dbReference type="eggNOG" id="COG0561">
    <property type="taxonomic scope" value="Bacteria"/>
</dbReference>
<evidence type="ECO:0000313" key="2">
    <source>
        <dbReference type="EMBL" id="KYD06796.1"/>
    </source>
</evidence>
<dbReference type="GO" id="GO:0000287">
    <property type="term" value="F:magnesium ion binding"/>
    <property type="evidence" value="ECO:0007669"/>
    <property type="project" value="TreeGrafter"/>
</dbReference>
<gene>
    <name evidence="2" type="ORF">B4119_0581</name>
</gene>
<dbReference type="NCBIfam" id="TIGR00099">
    <property type="entry name" value="Cof-subfamily"/>
    <property type="match status" value="1"/>
</dbReference>
<dbReference type="GO" id="GO:0016791">
    <property type="term" value="F:phosphatase activity"/>
    <property type="evidence" value="ECO:0007669"/>
    <property type="project" value="UniProtKB-ARBA"/>
</dbReference>
<dbReference type="NCBIfam" id="TIGR01484">
    <property type="entry name" value="HAD-SF-IIB"/>
    <property type="match status" value="1"/>
</dbReference>
<dbReference type="STRING" id="81408.B4119_0581"/>
<dbReference type="Gene3D" id="3.30.1240.10">
    <property type="match status" value="1"/>
</dbReference>
<evidence type="ECO:0000256" key="1">
    <source>
        <dbReference type="SAM" id="MobiDB-lite"/>
    </source>
</evidence>
<evidence type="ECO:0000313" key="3">
    <source>
        <dbReference type="Proteomes" id="UP000075455"/>
    </source>
</evidence>
<dbReference type="InterPro" id="IPR036412">
    <property type="entry name" value="HAD-like_sf"/>
</dbReference>
<comment type="caution">
    <text evidence="2">The sequence shown here is derived from an EMBL/GenBank/DDBJ whole genome shotgun (WGS) entry which is preliminary data.</text>
</comment>
<sequence>MAEEGYPPKLDKEEKRRRREQLSKRNVLRLRKCLHFKGEGYFAKESYPPKLDNLKSGGGKHNKKSEQDRLFSQKGETAVAYKLLALNIDGTILKNNGRLQRETKEAVEYVKKKGVYITLLTSRNLLAARKVARALKLESELITFQGAIIGKSLNEKLFEELIPEERTFNIVQVLENFNCNIRLMHERYSLGNRKKVKKNLVVKTVLSSGDPFFYPTQFVDSLGDVLMDEPLAVPKIDVYFASDAERDEAAAVLAKAFSTIDMIMHPNGKMEIVPQGVSKLAGLRRLGHYLGISLKEMVVIGDGIDDIPAIEAAGLGVAMGNAPAEVKKVADWVTRSNEQLGVAYMIKEHFRKQQRPEFLRKLKMKR</sequence>
<evidence type="ECO:0008006" key="4">
    <source>
        <dbReference type="Google" id="ProtNLM"/>
    </source>
</evidence>
<dbReference type="InterPro" id="IPR006379">
    <property type="entry name" value="HAD-SF_hydro_IIB"/>
</dbReference>
<proteinExistence type="predicted"/>
<dbReference type="PANTHER" id="PTHR10000:SF50">
    <property type="entry name" value="STRESS RESPONSE PROTEIN YHAX"/>
    <property type="match status" value="1"/>
</dbReference>
<dbReference type="PATRIC" id="fig|81408.3.peg.1840"/>
<dbReference type="EMBL" id="LQYS01000123">
    <property type="protein sequence ID" value="KYD06796.1"/>
    <property type="molecule type" value="Genomic_DNA"/>
</dbReference>
<dbReference type="Pfam" id="PF08282">
    <property type="entry name" value="Hydrolase_3"/>
    <property type="match status" value="1"/>
</dbReference>
<dbReference type="PANTHER" id="PTHR10000">
    <property type="entry name" value="PHOSPHOSERINE PHOSPHATASE"/>
    <property type="match status" value="1"/>
</dbReference>
<dbReference type="GO" id="GO:0005829">
    <property type="term" value="C:cytosol"/>
    <property type="evidence" value="ECO:0007669"/>
    <property type="project" value="TreeGrafter"/>
</dbReference>
<name>A0A150L478_9BACL</name>
<accession>A0A150L478</accession>
<dbReference type="AlphaFoldDB" id="A0A150L478"/>
<dbReference type="CDD" id="cd07516">
    <property type="entry name" value="HAD_Pase"/>
    <property type="match status" value="1"/>
</dbReference>
<feature type="region of interest" description="Disordered" evidence="1">
    <location>
        <begin position="1"/>
        <end position="22"/>
    </location>
</feature>
<organism evidence="2 3">
    <name type="scientific">Saccharococcus caldoxylosilyticus</name>
    <dbReference type="NCBI Taxonomy" id="81408"/>
    <lineage>
        <taxon>Bacteria</taxon>
        <taxon>Bacillati</taxon>
        <taxon>Bacillota</taxon>
        <taxon>Bacilli</taxon>
        <taxon>Bacillales</taxon>
        <taxon>Anoxybacillaceae</taxon>
        <taxon>Saccharococcus</taxon>
    </lineage>
</organism>
<dbReference type="InterPro" id="IPR023214">
    <property type="entry name" value="HAD_sf"/>
</dbReference>
<dbReference type="Gene3D" id="3.40.50.1000">
    <property type="entry name" value="HAD superfamily/HAD-like"/>
    <property type="match status" value="1"/>
</dbReference>
<dbReference type="Proteomes" id="UP000075455">
    <property type="component" value="Unassembled WGS sequence"/>
</dbReference>
<dbReference type="InterPro" id="IPR000150">
    <property type="entry name" value="Cof"/>
</dbReference>
<dbReference type="SUPFAM" id="SSF56784">
    <property type="entry name" value="HAD-like"/>
    <property type="match status" value="1"/>
</dbReference>
<reference evidence="2 3" key="1">
    <citation type="submission" date="2016-01" db="EMBL/GenBank/DDBJ databases">
        <title>Draft Genome Sequences of Seven Thermophilic Sporeformers Isolated from Foods.</title>
        <authorList>
            <person name="Berendsen E.M."/>
            <person name="Wells-Bennik M.H."/>
            <person name="Krawcyk A.O."/>
            <person name="De Jong A."/>
            <person name="Holsappel S."/>
            <person name="Eijlander R.T."/>
            <person name="Kuipers O.P."/>
        </authorList>
    </citation>
    <scope>NUCLEOTIDE SEQUENCE [LARGE SCALE GENOMIC DNA]</scope>
    <source>
        <strain evidence="2 3">B4119</strain>
    </source>
</reference>
<protein>
    <recommendedName>
        <fullName evidence="4">Haloacid dehalogenase</fullName>
    </recommendedName>
</protein>